<gene>
    <name evidence="3" type="ORF">IAD36_02920</name>
</gene>
<dbReference type="PROSITE" id="PS51257">
    <property type="entry name" value="PROKAR_LIPOPROTEIN"/>
    <property type="match status" value="1"/>
</dbReference>
<proteinExistence type="predicted"/>
<dbReference type="Proteomes" id="UP000824238">
    <property type="component" value="Unassembled WGS sequence"/>
</dbReference>
<accession>A0A9D1DKL9</accession>
<name>A0A9D1DKL9_9FIRM</name>
<reference evidence="3" key="1">
    <citation type="submission" date="2020-10" db="EMBL/GenBank/DDBJ databases">
        <authorList>
            <person name="Gilroy R."/>
        </authorList>
    </citation>
    <scope>NUCLEOTIDE SEQUENCE</scope>
    <source>
        <strain evidence="3">ChiGjej3B3-7149</strain>
    </source>
</reference>
<sequence>MKKLLACFLSAAALVCVLSGCARMDDGVVTDKPEVTAKVSESPKPVPTASVNNSPMPESSAMPTSGA</sequence>
<feature type="region of interest" description="Disordered" evidence="1">
    <location>
        <begin position="35"/>
        <end position="67"/>
    </location>
</feature>
<evidence type="ECO:0000256" key="1">
    <source>
        <dbReference type="SAM" id="MobiDB-lite"/>
    </source>
</evidence>
<dbReference type="AlphaFoldDB" id="A0A9D1DKL9"/>
<evidence type="ECO:0000313" key="3">
    <source>
        <dbReference type="EMBL" id="HIR54540.1"/>
    </source>
</evidence>
<dbReference type="EMBL" id="DVHH01000076">
    <property type="protein sequence ID" value="HIR54540.1"/>
    <property type="molecule type" value="Genomic_DNA"/>
</dbReference>
<feature type="chain" id="PRO_5039446472" evidence="2">
    <location>
        <begin position="25"/>
        <end position="67"/>
    </location>
</feature>
<feature type="signal peptide" evidence="2">
    <location>
        <begin position="1"/>
        <end position="24"/>
    </location>
</feature>
<protein>
    <submittedName>
        <fullName evidence="3">Uncharacterized protein</fullName>
    </submittedName>
</protein>
<reference evidence="3" key="2">
    <citation type="journal article" date="2021" name="PeerJ">
        <title>Extensive microbial diversity within the chicken gut microbiome revealed by metagenomics and culture.</title>
        <authorList>
            <person name="Gilroy R."/>
            <person name="Ravi A."/>
            <person name="Getino M."/>
            <person name="Pursley I."/>
            <person name="Horton D.L."/>
            <person name="Alikhan N.F."/>
            <person name="Baker D."/>
            <person name="Gharbi K."/>
            <person name="Hall N."/>
            <person name="Watson M."/>
            <person name="Adriaenssens E.M."/>
            <person name="Foster-Nyarko E."/>
            <person name="Jarju S."/>
            <person name="Secka A."/>
            <person name="Antonio M."/>
            <person name="Oren A."/>
            <person name="Chaudhuri R.R."/>
            <person name="La Ragione R."/>
            <person name="Hildebrand F."/>
            <person name="Pallen M.J."/>
        </authorList>
    </citation>
    <scope>NUCLEOTIDE SEQUENCE</scope>
    <source>
        <strain evidence="3">ChiGjej3B3-7149</strain>
    </source>
</reference>
<evidence type="ECO:0000313" key="4">
    <source>
        <dbReference type="Proteomes" id="UP000824238"/>
    </source>
</evidence>
<evidence type="ECO:0000256" key="2">
    <source>
        <dbReference type="SAM" id="SignalP"/>
    </source>
</evidence>
<feature type="compositionally biased region" description="Polar residues" evidence="1">
    <location>
        <begin position="49"/>
        <end position="67"/>
    </location>
</feature>
<comment type="caution">
    <text evidence="3">The sequence shown here is derived from an EMBL/GenBank/DDBJ whole genome shotgun (WGS) entry which is preliminary data.</text>
</comment>
<keyword evidence="2" id="KW-0732">Signal</keyword>
<organism evidence="3 4">
    <name type="scientific">Candidatus Scatomorpha intestinigallinarum</name>
    <dbReference type="NCBI Taxonomy" id="2840923"/>
    <lineage>
        <taxon>Bacteria</taxon>
        <taxon>Bacillati</taxon>
        <taxon>Bacillota</taxon>
        <taxon>Clostridia</taxon>
        <taxon>Eubacteriales</taxon>
        <taxon>Candidatus Scatomorpha</taxon>
    </lineage>
</organism>